<dbReference type="SMART" id="SM00014">
    <property type="entry name" value="acidPPc"/>
    <property type="match status" value="1"/>
</dbReference>
<dbReference type="PANTHER" id="PTHR14969:SF13">
    <property type="entry name" value="AT30094P"/>
    <property type="match status" value="1"/>
</dbReference>
<dbReference type="GO" id="GO:0016787">
    <property type="term" value="F:hydrolase activity"/>
    <property type="evidence" value="ECO:0007669"/>
    <property type="project" value="UniProtKB-KW"/>
</dbReference>
<dbReference type="Pfam" id="PF01569">
    <property type="entry name" value="PAP2"/>
    <property type="match status" value="1"/>
</dbReference>
<reference evidence="3 4" key="1">
    <citation type="submission" date="2011-05" db="EMBL/GenBank/DDBJ databases">
        <authorList>
            <person name="Muzny D."/>
            <person name="Qin X."/>
            <person name="Deng J."/>
            <person name="Jiang H."/>
            <person name="Liu Y."/>
            <person name="Qu J."/>
            <person name="Song X.-Z."/>
            <person name="Zhang L."/>
            <person name="Thornton R."/>
            <person name="Coyle M."/>
            <person name="Francisco L."/>
            <person name="Jackson L."/>
            <person name="Javaid M."/>
            <person name="Korchina V."/>
            <person name="Kovar C."/>
            <person name="Mata R."/>
            <person name="Mathew T."/>
            <person name="Ngo R."/>
            <person name="Nguyen L."/>
            <person name="Nguyen N."/>
            <person name="Okwuonu G."/>
            <person name="Ongeri F."/>
            <person name="Pham C."/>
            <person name="Simmons D."/>
            <person name="Wilczek-Boney K."/>
            <person name="Hale W."/>
            <person name="Jakkamsetti A."/>
            <person name="Pham P."/>
            <person name="Ruth R."/>
            <person name="San Lucas F."/>
            <person name="Warren J."/>
            <person name="Zhang J."/>
            <person name="Zhao Z."/>
            <person name="Zhou C."/>
            <person name="Zhu D."/>
            <person name="Lee S."/>
            <person name="Bess C."/>
            <person name="Blankenburg K."/>
            <person name="Forbes L."/>
            <person name="Fu Q."/>
            <person name="Gubbala S."/>
            <person name="Hirani K."/>
            <person name="Jayaseelan J.C."/>
            <person name="Lara F."/>
            <person name="Munidasa M."/>
            <person name="Palculict T."/>
            <person name="Patil S."/>
            <person name="Pu L.-L."/>
            <person name="Saada N."/>
            <person name="Tang L."/>
            <person name="Weissenberger G."/>
            <person name="Zhu Y."/>
            <person name="Hemphill L."/>
            <person name="Shang Y."/>
            <person name="Youmans B."/>
            <person name="Ayvaz T."/>
            <person name="Ross M."/>
            <person name="Santibanez J."/>
            <person name="Aqrawi P."/>
            <person name="Gross S."/>
            <person name="Joshi V."/>
            <person name="Fowler G."/>
            <person name="Nazareth L."/>
            <person name="Reid J."/>
            <person name="Worley K."/>
            <person name="Petrosino J."/>
            <person name="Highlander S."/>
            <person name="Gibbs R."/>
        </authorList>
    </citation>
    <scope>NUCLEOTIDE SEQUENCE [LARGE SCALE GENOMIC DNA]</scope>
    <source>
        <strain evidence="3 4">871</strain>
    </source>
</reference>
<keyword evidence="1" id="KW-1133">Transmembrane helix</keyword>
<dbReference type="RefSeq" id="WP_009120135.1">
    <property type="nucleotide sequence ID" value="NZ_JH164926.1"/>
</dbReference>
<keyword evidence="1" id="KW-0472">Membrane</keyword>
<comment type="caution">
    <text evidence="3">The sequence shown here is derived from an EMBL/GenBank/DDBJ whole genome shotgun (WGS) entry which is preliminary data.</text>
</comment>
<dbReference type="Proteomes" id="UP000003019">
    <property type="component" value="Unassembled WGS sequence"/>
</dbReference>
<dbReference type="EMBL" id="AGAY01000086">
    <property type="protein sequence ID" value="EGY51329.1"/>
    <property type="molecule type" value="Genomic_DNA"/>
</dbReference>
<feature type="domain" description="Phosphatidic acid phosphatase type 2/haloperoxidase" evidence="2">
    <location>
        <begin position="32"/>
        <end position="138"/>
    </location>
</feature>
<keyword evidence="3" id="KW-0378">Hydrolase</keyword>
<dbReference type="Gene3D" id="1.20.144.10">
    <property type="entry name" value="Phosphatidic acid phosphatase type 2/haloperoxidase"/>
    <property type="match status" value="1"/>
</dbReference>
<dbReference type="EC" id="3.1.3.-" evidence="3"/>
<dbReference type="PATRIC" id="fig|1032488.3.peg.2309"/>
<evidence type="ECO:0000256" key="1">
    <source>
        <dbReference type="SAM" id="Phobius"/>
    </source>
</evidence>
<organism evidence="3 4">
    <name type="scientific">Neisseria shayeganii 871</name>
    <dbReference type="NCBI Taxonomy" id="1032488"/>
    <lineage>
        <taxon>Bacteria</taxon>
        <taxon>Pseudomonadati</taxon>
        <taxon>Pseudomonadota</taxon>
        <taxon>Betaproteobacteria</taxon>
        <taxon>Neisseriales</taxon>
        <taxon>Neisseriaceae</taxon>
        <taxon>Neisseria</taxon>
    </lineage>
</organism>
<evidence type="ECO:0000313" key="3">
    <source>
        <dbReference type="EMBL" id="EGY51329.1"/>
    </source>
</evidence>
<dbReference type="PANTHER" id="PTHR14969">
    <property type="entry name" value="SPHINGOSINE-1-PHOSPHATE PHOSPHOHYDROLASE"/>
    <property type="match status" value="1"/>
</dbReference>
<gene>
    <name evidence="3" type="ORF">HMPREF9371_2450</name>
</gene>
<name>G4CLF9_9NEIS</name>
<dbReference type="SUPFAM" id="SSF48317">
    <property type="entry name" value="Acid phosphatase/Vanadium-dependent haloperoxidase"/>
    <property type="match status" value="1"/>
</dbReference>
<keyword evidence="4" id="KW-1185">Reference proteome</keyword>
<dbReference type="InterPro" id="IPR000326">
    <property type="entry name" value="PAP2/HPO"/>
</dbReference>
<sequence length="150" mass="16723">MCAEYLIILFFLVLLGYLLLRHRANPQVWAALILSLAIGAAAAYLIRKGCYHPRPFALPLGTNFLPHEWSSSFPSKHVTAIATPAFSLCWLPATRRFAWFAVVSMLLVAWSRIYLGVHWPMDIFGAFFIGLTAAWMGQAAAKKLPGKLFA</sequence>
<dbReference type="InterPro" id="IPR036938">
    <property type="entry name" value="PAP2/HPO_sf"/>
</dbReference>
<accession>G4CLF9</accession>
<keyword evidence="1" id="KW-0812">Transmembrane</keyword>
<feature type="transmembrane region" description="Helical" evidence="1">
    <location>
        <begin position="97"/>
        <end position="117"/>
    </location>
</feature>
<protein>
    <submittedName>
        <fullName evidence="3">PAP2 (Type 2 phosphatidic acid phosphatase) family protein</fullName>
        <ecNumber evidence="3">3.1.3.-</ecNumber>
    </submittedName>
</protein>
<feature type="transmembrane region" description="Helical" evidence="1">
    <location>
        <begin position="5"/>
        <end position="22"/>
    </location>
</feature>
<feature type="transmembrane region" description="Helical" evidence="1">
    <location>
        <begin position="123"/>
        <end position="141"/>
    </location>
</feature>
<feature type="transmembrane region" description="Helical" evidence="1">
    <location>
        <begin position="28"/>
        <end position="46"/>
    </location>
</feature>
<dbReference type="STRING" id="1032488.HMPREF9371_2450"/>
<dbReference type="AlphaFoldDB" id="G4CLF9"/>
<dbReference type="HOGENOM" id="CLU_072573_8_2_4"/>
<evidence type="ECO:0000313" key="4">
    <source>
        <dbReference type="Proteomes" id="UP000003019"/>
    </source>
</evidence>
<proteinExistence type="predicted"/>
<evidence type="ECO:0000259" key="2">
    <source>
        <dbReference type="SMART" id="SM00014"/>
    </source>
</evidence>